<dbReference type="Gene3D" id="3.40.50.300">
    <property type="entry name" value="P-loop containing nucleotide triphosphate hydrolases"/>
    <property type="match status" value="2"/>
</dbReference>
<dbReference type="InterPro" id="IPR036640">
    <property type="entry name" value="ABC1_TM_sf"/>
</dbReference>
<dbReference type="GO" id="GO:0140359">
    <property type="term" value="F:ABC-type transporter activity"/>
    <property type="evidence" value="ECO:0007669"/>
    <property type="project" value="InterPro"/>
</dbReference>
<dbReference type="InterPro" id="IPR039421">
    <property type="entry name" value="Type_1_exporter"/>
</dbReference>
<feature type="domain" description="ABC transmembrane type-1" evidence="9">
    <location>
        <begin position="18"/>
        <end position="320"/>
    </location>
</feature>
<dbReference type="PANTHER" id="PTHR24221:SF654">
    <property type="entry name" value="ATP-BINDING CASSETTE SUB-FAMILY B MEMBER 6"/>
    <property type="match status" value="1"/>
</dbReference>
<dbReference type="SUPFAM" id="SSF52540">
    <property type="entry name" value="P-loop containing nucleoside triphosphate hydrolases"/>
    <property type="match status" value="1"/>
</dbReference>
<feature type="transmembrane region" description="Helical" evidence="7">
    <location>
        <begin position="50"/>
        <end position="71"/>
    </location>
</feature>
<dbReference type="RefSeq" id="WP_151179949.1">
    <property type="nucleotide sequence ID" value="NZ_CP042906.1"/>
</dbReference>
<feature type="transmembrane region" description="Helical" evidence="7">
    <location>
        <begin position="294"/>
        <end position="321"/>
    </location>
</feature>
<keyword evidence="3" id="KW-0547">Nucleotide-binding</keyword>
<dbReference type="AlphaFoldDB" id="A0A5J6MR79"/>
<dbReference type="InterPro" id="IPR003439">
    <property type="entry name" value="ABC_transporter-like_ATP-bd"/>
</dbReference>
<reference evidence="10 11" key="1">
    <citation type="submission" date="2019-08" db="EMBL/GenBank/DDBJ databases">
        <title>Hyperibacter terrae gen. nov., sp. nov. and Hyperibacter viscosus sp. nov., two new members in the family Rhodospirillaceae isolated from the rhizosphere of Hypericum perforatum.</title>
        <authorList>
            <person name="Noviana Z."/>
        </authorList>
    </citation>
    <scope>NUCLEOTIDE SEQUENCE [LARGE SCALE GENOMIC DNA]</scope>
    <source>
        <strain evidence="10 11">R5913</strain>
    </source>
</reference>
<protein>
    <recommendedName>
        <fullName evidence="12">Multidrug ABC transporter ATP-binding protein</fullName>
    </recommendedName>
</protein>
<evidence type="ECO:0000256" key="3">
    <source>
        <dbReference type="ARBA" id="ARBA00022741"/>
    </source>
</evidence>
<evidence type="ECO:0008006" key="12">
    <source>
        <dbReference type="Google" id="ProtNLM"/>
    </source>
</evidence>
<dbReference type="Gene3D" id="1.20.1560.10">
    <property type="entry name" value="ABC transporter type 1, transmembrane domain"/>
    <property type="match status" value="1"/>
</dbReference>
<evidence type="ECO:0000256" key="5">
    <source>
        <dbReference type="ARBA" id="ARBA00022989"/>
    </source>
</evidence>
<dbReference type="GO" id="GO:0034040">
    <property type="term" value="F:ATPase-coupled lipid transmembrane transporter activity"/>
    <property type="evidence" value="ECO:0007669"/>
    <property type="project" value="TreeGrafter"/>
</dbReference>
<dbReference type="InterPro" id="IPR011527">
    <property type="entry name" value="ABC1_TM_dom"/>
</dbReference>
<feature type="domain" description="ABC transporter" evidence="8">
    <location>
        <begin position="376"/>
        <end position="906"/>
    </location>
</feature>
<evidence type="ECO:0000313" key="10">
    <source>
        <dbReference type="EMBL" id="QEX19934.1"/>
    </source>
</evidence>
<evidence type="ECO:0000256" key="7">
    <source>
        <dbReference type="SAM" id="Phobius"/>
    </source>
</evidence>
<evidence type="ECO:0000313" key="11">
    <source>
        <dbReference type="Proteomes" id="UP000326202"/>
    </source>
</evidence>
<dbReference type="PROSITE" id="PS50929">
    <property type="entry name" value="ABC_TM1F"/>
    <property type="match status" value="1"/>
</dbReference>
<evidence type="ECO:0000256" key="2">
    <source>
        <dbReference type="ARBA" id="ARBA00022692"/>
    </source>
</evidence>
<dbReference type="InterPro" id="IPR027417">
    <property type="entry name" value="P-loop_NTPase"/>
</dbReference>
<dbReference type="KEGG" id="htq:FRZ44_52490"/>
<feature type="transmembrane region" description="Helical" evidence="7">
    <location>
        <begin position="195"/>
        <end position="212"/>
    </location>
</feature>
<evidence type="ECO:0000259" key="9">
    <source>
        <dbReference type="PROSITE" id="PS50929"/>
    </source>
</evidence>
<dbReference type="SMART" id="SM00382">
    <property type="entry name" value="AAA"/>
    <property type="match status" value="1"/>
</dbReference>
<dbReference type="PROSITE" id="PS50893">
    <property type="entry name" value="ABC_TRANSPORTER_2"/>
    <property type="match status" value="1"/>
</dbReference>
<dbReference type="OrthoDB" id="9760920at2"/>
<keyword evidence="6 7" id="KW-0472">Membrane</keyword>
<keyword evidence="5 7" id="KW-1133">Transmembrane helix</keyword>
<evidence type="ECO:0000259" key="8">
    <source>
        <dbReference type="PROSITE" id="PS50893"/>
    </source>
</evidence>
<keyword evidence="11" id="KW-1185">Reference proteome</keyword>
<keyword evidence="4" id="KW-0067">ATP-binding</keyword>
<organism evidence="10 11">
    <name type="scientific">Hypericibacter terrae</name>
    <dbReference type="NCBI Taxonomy" id="2602015"/>
    <lineage>
        <taxon>Bacteria</taxon>
        <taxon>Pseudomonadati</taxon>
        <taxon>Pseudomonadota</taxon>
        <taxon>Alphaproteobacteria</taxon>
        <taxon>Rhodospirillales</taxon>
        <taxon>Dongiaceae</taxon>
        <taxon>Hypericibacter</taxon>
    </lineage>
</organism>
<dbReference type="PANTHER" id="PTHR24221">
    <property type="entry name" value="ATP-BINDING CASSETTE SUB-FAMILY B"/>
    <property type="match status" value="1"/>
</dbReference>
<evidence type="ECO:0000256" key="1">
    <source>
        <dbReference type="ARBA" id="ARBA00004651"/>
    </source>
</evidence>
<dbReference type="GO" id="GO:0005524">
    <property type="term" value="F:ATP binding"/>
    <property type="evidence" value="ECO:0007669"/>
    <property type="project" value="UniProtKB-KW"/>
</dbReference>
<evidence type="ECO:0000256" key="4">
    <source>
        <dbReference type="ARBA" id="ARBA00022840"/>
    </source>
</evidence>
<sequence length="907" mass="100221">MESNLFKYIWRHSKTEQLVILGIVALSQLFYFLSLDLPKAIVNRAIQGQAFTGGNTTTLFFPIAFNVPGFLQGLFGKGHVTLYEGFPLEQIPYLVALSLLFLLLVIINGVFKLQINTQKGRMGERMLRRLRYELFDRVLRFPQLHFRRVKQAEIATMIKDEVEPLGGFIGDAFVAPAFLGGQAITALAFILAQSWLLGTITVVILLAQAIIIPKLRVKVLLLGKARQLTARQLAGRIAECVDGSPDIHAHDTSNYERADIATRLARIFDIRFDLYQRKFAVKFLNNMLAQMTPFLFYLVGGYLAITGHLDIGGLVAVISAYKDLPGPVKELIDWDQQRQSVQIQYEQVVDQFQPDGVLAAELQAIDASAPALEGDVAFSNLTVIDEAGSRVLDGIAVNFPLSSKIAVIGPGGSGREGLALALMRLMPSAAGGISIGGKNLADMPEAVIGRHIAYAGPEPYLFPLSVRENLIYGLKHRPIRLPKYEGEALAKHDAVAREARRAGNPDFDLNADWIDYESAGVEGPEGLEAKLTALLKTIELDEDVYQLGLRGTIDPTQRPDLAIAVVAARKDLARRLSDPQLAALVEPFDPDRYNKNMSVAENLLFGTAKGDLAPERLVENDYIREVLGRLGLVDTLVDMGRQIAETMIEIFADLPPGHPFFEQFSFIGAEDLPQFRAILGQWGKSGVTGLDKNARVRLIQLTLPYIEARHRLGLVDETMERRLLEARRAFAQGLPDALKGSIEFYDHERYNAIASLQDNILFGRLVYGQAQAAQKIGRLIAEVLDARHLRESVLGVGLDFQVGIAGKRLTAAQRQKIGLGRALLKRPQLLVLNEATSLLDNASQMRIAETILGDKEGFGVLWVLHRADLARRFDRVLVMRDGRLQEQGPPADLDRSGTTFHELVSAA</sequence>
<dbReference type="Proteomes" id="UP000326202">
    <property type="component" value="Chromosome"/>
</dbReference>
<dbReference type="EMBL" id="CP042906">
    <property type="protein sequence ID" value="QEX19934.1"/>
    <property type="molecule type" value="Genomic_DNA"/>
</dbReference>
<keyword evidence="2 7" id="KW-0812">Transmembrane</keyword>
<gene>
    <name evidence="10" type="ORF">FRZ44_52490</name>
</gene>
<accession>A0A5J6MR79</accession>
<dbReference type="GO" id="GO:0016887">
    <property type="term" value="F:ATP hydrolysis activity"/>
    <property type="evidence" value="ECO:0007669"/>
    <property type="project" value="InterPro"/>
</dbReference>
<feature type="transmembrane region" description="Helical" evidence="7">
    <location>
        <begin position="91"/>
        <end position="111"/>
    </location>
</feature>
<evidence type="ECO:0000256" key="6">
    <source>
        <dbReference type="ARBA" id="ARBA00023136"/>
    </source>
</evidence>
<dbReference type="GO" id="GO:0005886">
    <property type="term" value="C:plasma membrane"/>
    <property type="evidence" value="ECO:0007669"/>
    <property type="project" value="UniProtKB-SubCell"/>
</dbReference>
<feature type="transmembrane region" description="Helical" evidence="7">
    <location>
        <begin position="165"/>
        <end position="189"/>
    </location>
</feature>
<proteinExistence type="predicted"/>
<name>A0A5J6MR79_9PROT</name>
<feature type="transmembrane region" description="Helical" evidence="7">
    <location>
        <begin position="20"/>
        <end position="38"/>
    </location>
</feature>
<dbReference type="SUPFAM" id="SSF90123">
    <property type="entry name" value="ABC transporter transmembrane region"/>
    <property type="match status" value="1"/>
</dbReference>
<comment type="subcellular location">
    <subcellularLocation>
        <location evidence="1">Cell membrane</location>
        <topology evidence="1">Multi-pass membrane protein</topology>
    </subcellularLocation>
</comment>
<dbReference type="Pfam" id="PF00664">
    <property type="entry name" value="ABC_membrane"/>
    <property type="match status" value="1"/>
</dbReference>
<dbReference type="InterPro" id="IPR003593">
    <property type="entry name" value="AAA+_ATPase"/>
</dbReference>